<dbReference type="AlphaFoldDB" id="A0A8D7AMR9"/>
<feature type="region of interest" description="Disordered" evidence="1">
    <location>
        <begin position="208"/>
        <end position="257"/>
    </location>
</feature>
<proteinExistence type="predicted"/>
<name>A0A8D7AMR9_MUSAM</name>
<feature type="domain" description="RDRP3-5 N-terminal" evidence="2">
    <location>
        <begin position="138"/>
        <end position="199"/>
    </location>
</feature>
<gene>
    <name evidence="3" type="ORF">GSMUA_102870.1</name>
</gene>
<feature type="region of interest" description="Disordered" evidence="1">
    <location>
        <begin position="1"/>
        <end position="66"/>
    </location>
</feature>
<protein>
    <submittedName>
        <fullName evidence="3">(wild Malaysian banana) hypothetical protein</fullName>
    </submittedName>
</protein>
<reference evidence="3" key="1">
    <citation type="submission" date="2021-03" db="EMBL/GenBank/DDBJ databases">
        <authorList>
            <consortium name="Genoscope - CEA"/>
            <person name="William W."/>
        </authorList>
    </citation>
    <scope>NUCLEOTIDE SEQUENCE</scope>
    <source>
        <strain evidence="3">Doubled-haploid Pahang</strain>
    </source>
</reference>
<evidence type="ECO:0000259" key="2">
    <source>
        <dbReference type="Pfam" id="PF26249"/>
    </source>
</evidence>
<evidence type="ECO:0000256" key="1">
    <source>
        <dbReference type="SAM" id="MobiDB-lite"/>
    </source>
</evidence>
<sequence length="257" mass="27293">MTAARSCEEGGGWERSATEVGEFETKATEAGAREAVQPEEEERQVSGGWDEESGGAEEESHGEEQRRHFCSAIARVVIGGGDCSSRALGSTAAAASFLRKEQHRRSIRLRTRIPLPRDPSMGHPPLSPLAGNGPQLRLPSAAEDLIERICREKSLLPPDPVARKALAGLGEAAALDVVRKVSSRRTKNLSAPIMYMASRPDAAQASTHASACFPHSPSSGPNSVAAEEPHSCTPRFEGSLPSGQMASPQLVALGRLE</sequence>
<dbReference type="Pfam" id="PF26249">
    <property type="entry name" value="4HB_RdRP3_N"/>
    <property type="match status" value="1"/>
</dbReference>
<dbReference type="InterPro" id="IPR058697">
    <property type="entry name" value="RDRP3-5_N"/>
</dbReference>
<accession>A0A8D7AMR9</accession>
<dbReference type="EMBL" id="HG996476">
    <property type="protein sequence ID" value="CAG1852114.1"/>
    <property type="molecule type" value="Genomic_DNA"/>
</dbReference>
<evidence type="ECO:0000313" key="3">
    <source>
        <dbReference type="EMBL" id="CAG1852114.1"/>
    </source>
</evidence>
<organism evidence="3">
    <name type="scientific">Musa acuminata subsp. malaccensis</name>
    <name type="common">Wild banana</name>
    <name type="synonym">Musa malaccensis</name>
    <dbReference type="NCBI Taxonomy" id="214687"/>
    <lineage>
        <taxon>Eukaryota</taxon>
        <taxon>Viridiplantae</taxon>
        <taxon>Streptophyta</taxon>
        <taxon>Embryophyta</taxon>
        <taxon>Tracheophyta</taxon>
        <taxon>Spermatophyta</taxon>
        <taxon>Magnoliopsida</taxon>
        <taxon>Liliopsida</taxon>
        <taxon>Zingiberales</taxon>
        <taxon>Musaceae</taxon>
        <taxon>Musa</taxon>
    </lineage>
</organism>